<protein>
    <submittedName>
        <fullName evidence="3">SRPBCC domain-containing protein</fullName>
    </submittedName>
</protein>
<dbReference type="SUPFAM" id="SSF55961">
    <property type="entry name" value="Bet v1-like"/>
    <property type="match status" value="1"/>
</dbReference>
<name>A0ABR7XV48_9SPHI</name>
<proteinExistence type="inferred from homology"/>
<evidence type="ECO:0000259" key="2">
    <source>
        <dbReference type="Pfam" id="PF08327"/>
    </source>
</evidence>
<comment type="similarity">
    <text evidence="1">Belongs to the AHA1 family.</text>
</comment>
<dbReference type="Gene3D" id="3.30.530.20">
    <property type="match status" value="1"/>
</dbReference>
<dbReference type="RefSeq" id="WP_190314602.1">
    <property type="nucleotide sequence ID" value="NZ_JACNYL010000003.1"/>
</dbReference>
<dbReference type="Proteomes" id="UP000651112">
    <property type="component" value="Unassembled WGS sequence"/>
</dbReference>
<evidence type="ECO:0000313" key="3">
    <source>
        <dbReference type="EMBL" id="MBD1422922.1"/>
    </source>
</evidence>
<dbReference type="InterPro" id="IPR023393">
    <property type="entry name" value="START-like_dom_sf"/>
</dbReference>
<accession>A0ABR7XV48</accession>
<dbReference type="Pfam" id="PF08327">
    <property type="entry name" value="AHSA1"/>
    <property type="match status" value="1"/>
</dbReference>
<dbReference type="EMBL" id="JACNYL010000003">
    <property type="protein sequence ID" value="MBD1422922.1"/>
    <property type="molecule type" value="Genomic_DNA"/>
</dbReference>
<reference evidence="3 4" key="1">
    <citation type="submission" date="2020-08" db="EMBL/GenBank/DDBJ databases">
        <title>Sphingobacterium sp. DN00404 isolated from aquaculture water.</title>
        <authorList>
            <person name="Zhang M."/>
        </authorList>
    </citation>
    <scope>NUCLEOTIDE SEQUENCE [LARGE SCALE GENOMIC DNA]</scope>
    <source>
        <strain evidence="3 4">KCTC 42746</strain>
    </source>
</reference>
<feature type="domain" description="Activator of Hsp90 ATPase homologue 1/2-like C-terminal" evidence="2">
    <location>
        <begin position="24"/>
        <end position="151"/>
    </location>
</feature>
<dbReference type="InterPro" id="IPR013538">
    <property type="entry name" value="ASHA1/2-like_C"/>
</dbReference>
<evidence type="ECO:0000313" key="4">
    <source>
        <dbReference type="Proteomes" id="UP000651112"/>
    </source>
</evidence>
<keyword evidence="4" id="KW-1185">Reference proteome</keyword>
<organism evidence="3 4">
    <name type="scientific">Sphingobacterium chuzhouense</name>
    <dbReference type="NCBI Taxonomy" id="1742264"/>
    <lineage>
        <taxon>Bacteria</taxon>
        <taxon>Pseudomonadati</taxon>
        <taxon>Bacteroidota</taxon>
        <taxon>Sphingobacteriia</taxon>
        <taxon>Sphingobacteriales</taxon>
        <taxon>Sphingobacteriaceae</taxon>
        <taxon>Sphingobacterium</taxon>
    </lineage>
</organism>
<evidence type="ECO:0000256" key="1">
    <source>
        <dbReference type="ARBA" id="ARBA00006817"/>
    </source>
</evidence>
<sequence>MELKTQVHAEEGKQELFITRVFDLPLRLLFKAYEDPNIVAQWMSTQVIKLENTKHGSWQFETSYDGNVLFSASGVILEFVPDQKITRTFKMENTDFPVQLEFLEFEALENDTSRLTMQIIFKTVAFRDQLLQMPFARGLNMAHNRLEEILKQQ</sequence>
<gene>
    <name evidence="3" type="ORF">H8B21_15215</name>
</gene>
<comment type="caution">
    <text evidence="3">The sequence shown here is derived from an EMBL/GenBank/DDBJ whole genome shotgun (WGS) entry which is preliminary data.</text>
</comment>